<dbReference type="InterPro" id="IPR031304">
    <property type="entry name" value="SLT_2"/>
</dbReference>
<gene>
    <name evidence="3" type="primary">mltB</name>
    <name evidence="3" type="ORF">SNR37_002034</name>
</gene>
<keyword evidence="4" id="KW-1185">Reference proteome</keyword>
<evidence type="ECO:0000313" key="4">
    <source>
        <dbReference type="Proteomes" id="UP001310248"/>
    </source>
</evidence>
<dbReference type="NCBIfam" id="TIGR02282">
    <property type="entry name" value="MltB"/>
    <property type="match status" value="1"/>
</dbReference>
<dbReference type="Pfam" id="PF13406">
    <property type="entry name" value="SLT_2"/>
    <property type="match status" value="1"/>
</dbReference>
<keyword evidence="1" id="KW-0732">Signal</keyword>
<dbReference type="PANTHER" id="PTHR30163">
    <property type="entry name" value="MEMBRANE-BOUND LYTIC MUREIN TRANSGLYCOSYLASE B"/>
    <property type="match status" value="1"/>
</dbReference>
<evidence type="ECO:0000256" key="1">
    <source>
        <dbReference type="SAM" id="SignalP"/>
    </source>
</evidence>
<dbReference type="PANTHER" id="PTHR30163:SF9">
    <property type="entry name" value="MEMBRANE-BOUND LYTIC MUREIN TRANSGLYCOSYLASE B"/>
    <property type="match status" value="1"/>
</dbReference>
<sequence>MRLCCCLLLALSQMWSFSALASSEQQQRIEALSQELDIPLKSLEQAAEQATYQQAVIDAITRPWEAKPWHLYRDLFLTEERLEAGLAFWQEHQQTIERAEQEFKVPAQIIVAIIGVETYYGRHKGTYPVIDALYTLGFHYPKRGTFFSKEFAYYIRLAEQQGWQLDEVKGSYAGAMGFGQFIPSSYIHYGVDFDNDGKVDMLNNPVDAIGSVANYFSKHRWQLGEPVVHSAKANSQQAEPWLSTKLNIENTWDELSKAGISTDAELAGDTAVKLLQLEEAEGHSYWLAEHNFYVITRYNRSPLYAMAVYQFSEQLRKAQAQNNAK</sequence>
<evidence type="ECO:0000259" key="2">
    <source>
        <dbReference type="Pfam" id="PF13406"/>
    </source>
</evidence>
<evidence type="ECO:0000313" key="3">
    <source>
        <dbReference type="EMBL" id="MEE1672631.1"/>
    </source>
</evidence>
<dbReference type="InterPro" id="IPR043426">
    <property type="entry name" value="MltB-like"/>
</dbReference>
<dbReference type="InterPro" id="IPR023346">
    <property type="entry name" value="Lysozyme-like_dom_sf"/>
</dbReference>
<dbReference type="CDD" id="cd13399">
    <property type="entry name" value="Slt35-like"/>
    <property type="match status" value="1"/>
</dbReference>
<dbReference type="SUPFAM" id="SSF53955">
    <property type="entry name" value="Lysozyme-like"/>
    <property type="match status" value="1"/>
</dbReference>
<feature type="signal peptide" evidence="1">
    <location>
        <begin position="1"/>
        <end position="21"/>
    </location>
</feature>
<accession>A0ABU7FZY0</accession>
<dbReference type="EMBL" id="JAYDYW010000004">
    <property type="protein sequence ID" value="MEE1672631.1"/>
    <property type="molecule type" value="Genomic_DNA"/>
</dbReference>
<dbReference type="RefSeq" id="WP_329774082.1">
    <property type="nucleotide sequence ID" value="NZ_JAYDYW010000004.1"/>
</dbReference>
<dbReference type="Proteomes" id="UP001310248">
    <property type="component" value="Unassembled WGS sequence"/>
</dbReference>
<dbReference type="Gene3D" id="1.10.8.350">
    <property type="entry name" value="Bacterial muramidase"/>
    <property type="match status" value="1"/>
</dbReference>
<name>A0ABU7FZY0_9ALTE</name>
<dbReference type="InterPro" id="IPR011757">
    <property type="entry name" value="Lytic_transglycosylase_MltB"/>
</dbReference>
<organism evidence="3 4">
    <name type="scientific">Agarivorans aestuarii</name>
    <dbReference type="NCBI Taxonomy" id="1563703"/>
    <lineage>
        <taxon>Bacteria</taxon>
        <taxon>Pseudomonadati</taxon>
        <taxon>Pseudomonadota</taxon>
        <taxon>Gammaproteobacteria</taxon>
        <taxon>Alteromonadales</taxon>
        <taxon>Alteromonadaceae</taxon>
        <taxon>Agarivorans</taxon>
    </lineage>
</organism>
<proteinExistence type="predicted"/>
<feature type="chain" id="PRO_5047495827" evidence="1">
    <location>
        <begin position="22"/>
        <end position="325"/>
    </location>
</feature>
<dbReference type="Gene3D" id="1.10.530.10">
    <property type="match status" value="1"/>
</dbReference>
<feature type="domain" description="Transglycosylase SLT" evidence="2">
    <location>
        <begin position="27"/>
        <end position="313"/>
    </location>
</feature>
<comment type="caution">
    <text evidence="3">The sequence shown here is derived from an EMBL/GenBank/DDBJ whole genome shotgun (WGS) entry which is preliminary data.</text>
</comment>
<protein>
    <submittedName>
        <fullName evidence="3">Lytic murein transglycosylase B</fullName>
    </submittedName>
</protein>
<reference evidence="4" key="1">
    <citation type="submission" date="2023-07" db="EMBL/GenBank/DDBJ databases">
        <title>Draft genome sequence of Agarivorans aestuarii strain ZMCS4, a CAZymes producing bacteria isolated from the marine brown algae Clodostephus spongiosus.</title>
        <authorList>
            <person name="Lorente B."/>
            <person name="Cabral C."/>
            <person name="Frias J."/>
            <person name="Faria J."/>
            <person name="Toubarro D."/>
        </authorList>
    </citation>
    <scope>NUCLEOTIDE SEQUENCE [LARGE SCALE GENOMIC DNA]</scope>
    <source>
        <strain evidence="4">ZMCS4</strain>
    </source>
</reference>